<evidence type="ECO:0000256" key="4">
    <source>
        <dbReference type="ARBA" id="ARBA00022679"/>
    </source>
</evidence>
<feature type="binding site" evidence="10">
    <location>
        <begin position="113"/>
        <end position="115"/>
    </location>
    <ligand>
        <name>thiamine diphosphate</name>
        <dbReference type="ChEBI" id="CHEBI:58937"/>
    </ligand>
</feature>
<protein>
    <recommendedName>
        <fullName evidence="10">1-deoxy-D-xylulose-5-phosphate synthase</fullName>
        <ecNumber evidence="10">2.2.1.7</ecNumber>
    </recommendedName>
    <alternativeName>
        <fullName evidence="10">1-deoxyxylulose-5-phosphate synthase</fullName>
        <shortName evidence="10">DXP synthase</shortName>
        <shortName evidence="10">DXPS</shortName>
    </alternativeName>
</protein>
<feature type="binding site" evidence="10">
    <location>
        <position position="173"/>
    </location>
    <ligand>
        <name>thiamine diphosphate</name>
        <dbReference type="ChEBI" id="CHEBI:58937"/>
    </ligand>
</feature>
<comment type="catalytic activity">
    <reaction evidence="10">
        <text>D-glyceraldehyde 3-phosphate + pyruvate + H(+) = 1-deoxy-D-xylulose 5-phosphate + CO2</text>
        <dbReference type="Rhea" id="RHEA:12605"/>
        <dbReference type="ChEBI" id="CHEBI:15361"/>
        <dbReference type="ChEBI" id="CHEBI:15378"/>
        <dbReference type="ChEBI" id="CHEBI:16526"/>
        <dbReference type="ChEBI" id="CHEBI:57792"/>
        <dbReference type="ChEBI" id="CHEBI:59776"/>
        <dbReference type="EC" id="2.2.1.7"/>
    </reaction>
</comment>
<proteinExistence type="inferred from homology"/>
<dbReference type="GO" id="GO:0030976">
    <property type="term" value="F:thiamine pyrophosphate binding"/>
    <property type="evidence" value="ECO:0007669"/>
    <property type="project" value="UniProtKB-UniRule"/>
</dbReference>
<dbReference type="PROSITE" id="PS00802">
    <property type="entry name" value="TRANSKETOLASE_2"/>
    <property type="match status" value="1"/>
</dbReference>
<dbReference type="InterPro" id="IPR049557">
    <property type="entry name" value="Transketolase_CS"/>
</dbReference>
<sequence>MLLEQINQPSDLKQLSKDQLEPLAAEIRQFLIEKLAVTGGHLASNLGIVELTLALHYYYDSPKDKMLYDVGHQAYVHKILTGRKDQFDTLRQYKGLCGFVKRAESEHDVWEAGHSSTSLSAAMGMALSRDLQGQDNRVVAIIGDGALTGGMALEALNHIGHEKRKLMVVLNDNEMSIAPNVGALHNYLCKIRSDRNYKKAKEEVEQLLKKIPAIGGKLAKTAERVKDGLKYLVVSGMLFEEFGLKYFGPVDGHDIDKLLDIFQQADRIDGPVLVHVVTRKGKGYSPAEADSHKWHGATPYKIESGQPLKSVGTPNYTDIFSDVLIELAEQDERIVAVTPAMPGGSGLLKFEKLYPNRMIDVGIAEQHAATMCAAMAMEGMKPVFAVYSTFLQRAYDQVVHDICRQQANVIFAIDRAGFVGPDGETHQGVYDIPFLRHIPNMVIMMPKDENELRHMMKTAVDYDAGPIAVRYPRNAVVGVPMDTELSPIPIGTWETVRNGDSAAVLAIGPMVQVAEEAAELLRKEGIRIRVINARFVKPLDDEMLHQLEKDRIPVIVLEESSAIGGLGSAVLEWYANHGIYDMRVKPIGVPDCFVEHGSIKEQRNEVGLTPERIVKEVHSMLFATGGNNRLTRA</sequence>
<feature type="binding site" evidence="10">
    <location>
        <position position="365"/>
    </location>
    <ligand>
        <name>thiamine diphosphate</name>
        <dbReference type="ChEBI" id="CHEBI:58937"/>
    </ligand>
</feature>
<comment type="cofactor">
    <cofactor evidence="10">
        <name>thiamine diphosphate</name>
        <dbReference type="ChEBI" id="CHEBI:58937"/>
    </cofactor>
    <text evidence="10">Binds 1 thiamine pyrophosphate per subunit.</text>
</comment>
<dbReference type="InterPro" id="IPR009014">
    <property type="entry name" value="Transketo_C/PFOR_II"/>
</dbReference>
<dbReference type="InterPro" id="IPR020826">
    <property type="entry name" value="Transketolase_BS"/>
</dbReference>
<dbReference type="SMART" id="SM00861">
    <property type="entry name" value="Transket_pyr"/>
    <property type="match status" value="1"/>
</dbReference>
<dbReference type="Pfam" id="PF02779">
    <property type="entry name" value="Transket_pyr"/>
    <property type="match status" value="1"/>
</dbReference>
<dbReference type="Gene3D" id="3.40.50.920">
    <property type="match status" value="1"/>
</dbReference>
<keyword evidence="6 10" id="KW-0460">Magnesium</keyword>
<dbReference type="HAMAP" id="MF_00315">
    <property type="entry name" value="DXP_synth"/>
    <property type="match status" value="1"/>
</dbReference>
<keyword evidence="5 10" id="KW-0479">Metal-binding</keyword>
<comment type="similarity">
    <text evidence="2 10">Belongs to the transketolase family. DXPS subfamily.</text>
</comment>
<dbReference type="PROSITE" id="PS00801">
    <property type="entry name" value="TRANSKETOLASE_1"/>
    <property type="match status" value="1"/>
</dbReference>
<dbReference type="NCBIfam" id="TIGR00204">
    <property type="entry name" value="dxs"/>
    <property type="match status" value="1"/>
</dbReference>
<evidence type="ECO:0000259" key="11">
    <source>
        <dbReference type="SMART" id="SM00861"/>
    </source>
</evidence>
<comment type="pathway">
    <text evidence="1 10">Metabolic intermediate biosynthesis; 1-deoxy-D-xylulose 5-phosphate biosynthesis; 1-deoxy-D-xylulose 5-phosphate from D-glyceraldehyde 3-phosphate and pyruvate: step 1/1.</text>
</comment>
<evidence type="ECO:0000256" key="3">
    <source>
        <dbReference type="ARBA" id="ARBA00011738"/>
    </source>
</evidence>
<dbReference type="EMBL" id="LS992241">
    <property type="protein sequence ID" value="SYX84775.1"/>
    <property type="molecule type" value="Genomic_DNA"/>
</dbReference>
<accession>A0A383RCD8</accession>
<gene>
    <name evidence="10 12" type="primary">dxs</name>
    <name evidence="12" type="ORF">PBLR_13197</name>
</gene>
<dbReference type="CDD" id="cd02007">
    <property type="entry name" value="TPP_DXS"/>
    <property type="match status" value="1"/>
</dbReference>
<name>A0A383RCD8_PAEAL</name>
<dbReference type="FunFam" id="3.40.50.970:FF:000030">
    <property type="entry name" value="1-deoxy-D-xylulose-5-phosphate synthase"/>
    <property type="match status" value="1"/>
</dbReference>
<dbReference type="GO" id="GO:0005829">
    <property type="term" value="C:cytosol"/>
    <property type="evidence" value="ECO:0007669"/>
    <property type="project" value="TreeGrafter"/>
</dbReference>
<evidence type="ECO:0000313" key="12">
    <source>
        <dbReference type="EMBL" id="SYX84775.1"/>
    </source>
</evidence>
<dbReference type="GO" id="GO:0009228">
    <property type="term" value="P:thiamine biosynthetic process"/>
    <property type="evidence" value="ECO:0007669"/>
    <property type="project" value="UniProtKB-UniRule"/>
</dbReference>
<keyword evidence="9 10" id="KW-0414">Isoprene biosynthesis</keyword>
<feature type="binding site" evidence="10">
    <location>
        <position position="284"/>
    </location>
    <ligand>
        <name>thiamine diphosphate</name>
        <dbReference type="ChEBI" id="CHEBI:58937"/>
    </ligand>
</feature>
<dbReference type="Pfam" id="PF02780">
    <property type="entry name" value="Transketolase_C"/>
    <property type="match status" value="1"/>
</dbReference>
<feature type="domain" description="Transketolase-like pyrimidine-binding" evidence="11">
    <location>
        <begin position="314"/>
        <end position="479"/>
    </location>
</feature>
<dbReference type="PANTHER" id="PTHR43322:SF5">
    <property type="entry name" value="1-DEOXY-D-XYLULOSE-5-PHOSPHATE SYNTHASE, CHLOROPLASTIC"/>
    <property type="match status" value="1"/>
</dbReference>
<dbReference type="SUPFAM" id="SSF52922">
    <property type="entry name" value="TK C-terminal domain-like"/>
    <property type="match status" value="1"/>
</dbReference>
<dbReference type="RefSeq" id="WP_138186599.1">
    <property type="nucleotide sequence ID" value="NZ_LS992241.1"/>
</dbReference>
<dbReference type="AlphaFoldDB" id="A0A383RCD8"/>
<dbReference type="Gene3D" id="3.40.50.970">
    <property type="match status" value="2"/>
</dbReference>
<reference evidence="13" key="1">
    <citation type="submission" date="2018-08" db="EMBL/GenBank/DDBJ databases">
        <authorList>
            <person name="Chevrot R."/>
        </authorList>
    </citation>
    <scope>NUCLEOTIDE SEQUENCE [LARGE SCALE GENOMIC DNA]</scope>
</reference>
<organism evidence="12 13">
    <name type="scientific">Paenibacillus alvei</name>
    <name type="common">Bacillus alvei</name>
    <dbReference type="NCBI Taxonomy" id="44250"/>
    <lineage>
        <taxon>Bacteria</taxon>
        <taxon>Bacillati</taxon>
        <taxon>Bacillota</taxon>
        <taxon>Bacilli</taxon>
        <taxon>Bacillales</taxon>
        <taxon>Paenibacillaceae</taxon>
        <taxon>Paenibacillus</taxon>
    </lineage>
</organism>
<keyword evidence="8 10" id="KW-0786">Thiamine pyrophosphate</keyword>
<evidence type="ECO:0000256" key="8">
    <source>
        <dbReference type="ARBA" id="ARBA00023052"/>
    </source>
</evidence>
<feature type="binding site" evidence="10">
    <location>
        <position position="173"/>
    </location>
    <ligand>
        <name>Mg(2+)</name>
        <dbReference type="ChEBI" id="CHEBI:18420"/>
    </ligand>
</feature>
<dbReference type="GO" id="GO:0016114">
    <property type="term" value="P:terpenoid biosynthetic process"/>
    <property type="evidence" value="ECO:0007669"/>
    <property type="project" value="UniProtKB-UniRule"/>
</dbReference>
<feature type="binding site" evidence="10">
    <location>
        <position position="72"/>
    </location>
    <ligand>
        <name>thiamine diphosphate</name>
        <dbReference type="ChEBI" id="CHEBI:58937"/>
    </ligand>
</feature>
<dbReference type="CDD" id="cd07033">
    <property type="entry name" value="TPP_PYR_DXS_TK_like"/>
    <property type="match status" value="1"/>
</dbReference>
<comment type="subunit">
    <text evidence="3 10">Homodimer.</text>
</comment>
<dbReference type="InterPro" id="IPR005475">
    <property type="entry name" value="Transketolase-like_Pyr-bd"/>
</dbReference>
<evidence type="ECO:0000256" key="10">
    <source>
        <dbReference type="HAMAP-Rule" id="MF_00315"/>
    </source>
</evidence>
<feature type="binding site" evidence="10">
    <location>
        <begin position="145"/>
        <end position="146"/>
    </location>
    <ligand>
        <name>thiamine diphosphate</name>
        <dbReference type="ChEBI" id="CHEBI:58937"/>
    </ligand>
</feature>
<evidence type="ECO:0000256" key="9">
    <source>
        <dbReference type="ARBA" id="ARBA00023229"/>
    </source>
</evidence>
<keyword evidence="4 10" id="KW-0808">Transferase</keyword>
<evidence type="ECO:0000256" key="7">
    <source>
        <dbReference type="ARBA" id="ARBA00022977"/>
    </source>
</evidence>
<dbReference type="Proteomes" id="UP000304148">
    <property type="component" value="Chromosome"/>
</dbReference>
<evidence type="ECO:0000313" key="13">
    <source>
        <dbReference type="Proteomes" id="UP000304148"/>
    </source>
</evidence>
<dbReference type="FunFam" id="3.40.50.920:FF:000002">
    <property type="entry name" value="1-deoxy-D-xylulose-5-phosphate synthase"/>
    <property type="match status" value="1"/>
</dbReference>
<keyword evidence="7 10" id="KW-0784">Thiamine biosynthesis</keyword>
<dbReference type="GO" id="GO:0008661">
    <property type="term" value="F:1-deoxy-D-xylulose-5-phosphate synthase activity"/>
    <property type="evidence" value="ECO:0007669"/>
    <property type="project" value="UniProtKB-UniRule"/>
</dbReference>
<evidence type="ECO:0000256" key="1">
    <source>
        <dbReference type="ARBA" id="ARBA00004980"/>
    </source>
</evidence>
<dbReference type="NCBIfam" id="NF003933">
    <property type="entry name" value="PRK05444.2-2"/>
    <property type="match status" value="1"/>
</dbReference>
<dbReference type="PANTHER" id="PTHR43322">
    <property type="entry name" value="1-D-DEOXYXYLULOSE 5-PHOSPHATE SYNTHASE-RELATED"/>
    <property type="match status" value="1"/>
</dbReference>
<evidence type="ECO:0000256" key="2">
    <source>
        <dbReference type="ARBA" id="ARBA00011081"/>
    </source>
</evidence>
<dbReference type="InterPro" id="IPR005477">
    <property type="entry name" value="Dxylulose-5-P_synthase"/>
</dbReference>
<dbReference type="EC" id="2.2.1.7" evidence="10"/>
<dbReference type="InterPro" id="IPR033248">
    <property type="entry name" value="Transketolase_C"/>
</dbReference>
<evidence type="ECO:0000256" key="6">
    <source>
        <dbReference type="ARBA" id="ARBA00022842"/>
    </source>
</evidence>
<dbReference type="GO" id="GO:0000287">
    <property type="term" value="F:magnesium ion binding"/>
    <property type="evidence" value="ECO:0007669"/>
    <property type="project" value="UniProtKB-UniRule"/>
</dbReference>
<dbReference type="GO" id="GO:0019288">
    <property type="term" value="P:isopentenyl diphosphate biosynthetic process, methylerythritol 4-phosphate pathway"/>
    <property type="evidence" value="ECO:0007669"/>
    <property type="project" value="TreeGrafter"/>
</dbReference>
<comment type="function">
    <text evidence="10">Catalyzes the acyloin condensation reaction between C atoms 2 and 3 of pyruvate and glyceraldehyde 3-phosphate to yield 1-deoxy-D-xylulose-5-phosphate (DXP).</text>
</comment>
<dbReference type="UniPathway" id="UPA00064">
    <property type="reaction ID" value="UER00091"/>
</dbReference>
<dbReference type="Pfam" id="PF13292">
    <property type="entry name" value="DXP_synthase_N"/>
    <property type="match status" value="1"/>
</dbReference>
<dbReference type="InterPro" id="IPR029061">
    <property type="entry name" value="THDP-binding"/>
</dbReference>
<comment type="cofactor">
    <cofactor evidence="10">
        <name>Mg(2+)</name>
        <dbReference type="ChEBI" id="CHEBI:18420"/>
    </cofactor>
    <text evidence="10">Binds 1 Mg(2+) ion per subunit.</text>
</comment>
<feature type="binding site" evidence="10">
    <location>
        <position position="144"/>
    </location>
    <ligand>
        <name>Mg(2+)</name>
        <dbReference type="ChEBI" id="CHEBI:18420"/>
    </ligand>
</feature>
<dbReference type="SUPFAM" id="SSF52518">
    <property type="entry name" value="Thiamin diphosphate-binding fold (THDP-binding)"/>
    <property type="match status" value="2"/>
</dbReference>
<evidence type="ECO:0000256" key="5">
    <source>
        <dbReference type="ARBA" id="ARBA00022723"/>
    </source>
</evidence>